<keyword evidence="8 11" id="KW-0496">Mitochondrion</keyword>
<comment type="caution">
    <text evidence="12">The sequence shown here is derived from an EMBL/GenBank/DDBJ whole genome shotgun (WGS) entry which is preliminary data.</text>
</comment>
<dbReference type="Pfam" id="PF05680">
    <property type="entry name" value="ATP-synt_E"/>
    <property type="match status" value="1"/>
</dbReference>
<evidence type="ECO:0000256" key="8">
    <source>
        <dbReference type="ARBA" id="ARBA00023128"/>
    </source>
</evidence>
<comment type="function">
    <text evidence="11">Subunit e, of the mitochondrial membrane ATP synthase complex (F(1)F(0) ATP synthase or Complex V) that produces ATP from ADP in the presence of a proton gradient across the membrane which is generated by electron transport complexes of the respiratory chain. ATP synthase complex consist of a soluble F(1) head domain - the catalytic core - and a membrane F(1) domain - the membrane proton channel. These two domains are linked by a central stalk rotating inside the F(1) region and a stationary peripheral stalk. During catalysis, ATP synthesis in the catalytic domain of F(1) is coupled via a rotary mechanism of the central stalk subunits to proton translocation. In vivo, can only synthesize ATP although its ATP hydrolase activity can be activated artificially in vitro. Part of the complex F(0) domain.</text>
</comment>
<organism evidence="12 13">
    <name type="scientific">Zygosaccharomyces rouxii</name>
    <dbReference type="NCBI Taxonomy" id="4956"/>
    <lineage>
        <taxon>Eukaryota</taxon>
        <taxon>Fungi</taxon>
        <taxon>Dikarya</taxon>
        <taxon>Ascomycota</taxon>
        <taxon>Saccharomycotina</taxon>
        <taxon>Saccharomycetes</taxon>
        <taxon>Saccharomycetales</taxon>
        <taxon>Saccharomycetaceae</taxon>
        <taxon>Zygosaccharomyces</taxon>
    </lineage>
</organism>
<gene>
    <name evidence="12" type="ORF">ZYGR_0AK04570</name>
</gene>
<comment type="similarity">
    <text evidence="2 11">Belongs to the ATPase e subunit family.</text>
</comment>
<keyword evidence="3 11" id="KW-0813">Transport</keyword>
<evidence type="ECO:0000256" key="11">
    <source>
        <dbReference type="RuleBase" id="RU367005"/>
    </source>
</evidence>
<evidence type="ECO:0000256" key="10">
    <source>
        <dbReference type="ARBA" id="ARBA00023310"/>
    </source>
</evidence>
<protein>
    <recommendedName>
        <fullName evidence="11">ATP synthase F(0) complex subunit e, mitochondrial</fullName>
    </recommendedName>
</protein>
<accession>A0A1Q3AEA5</accession>
<dbReference type="OrthoDB" id="2125027at2759"/>
<dbReference type="GO" id="GO:0015078">
    <property type="term" value="F:proton transmembrane transporter activity"/>
    <property type="evidence" value="ECO:0007669"/>
    <property type="project" value="InterPro"/>
</dbReference>
<evidence type="ECO:0000313" key="12">
    <source>
        <dbReference type="EMBL" id="GAV53955.1"/>
    </source>
</evidence>
<evidence type="ECO:0000256" key="5">
    <source>
        <dbReference type="ARBA" id="ARBA00022781"/>
    </source>
</evidence>
<proteinExistence type="inferred from homology"/>
<dbReference type="Proteomes" id="UP000187013">
    <property type="component" value="Unassembled WGS sequence"/>
</dbReference>
<name>A0A1Q3AEA5_ZYGRO</name>
<comment type="subunit">
    <text evidence="11">F-type ATPases have 2 components, CF(1) - the catalytic core - and CF(0) - the membrane proton channel. CF(1) and CF(0) have multiple subunits.</text>
</comment>
<sequence length="91" mass="9732">MSTANVLRYSALGLGVFFGFKTDLGNKKTASQKAADDAFQAKLKLVEEARAEYGKLHKPSAATQTKEVNLEDPNLDFGAVILQAVDSLGSN</sequence>
<dbReference type="GO" id="GO:0005743">
    <property type="term" value="C:mitochondrial inner membrane"/>
    <property type="evidence" value="ECO:0007669"/>
    <property type="project" value="UniProtKB-SubCell"/>
</dbReference>
<reference evidence="12 13" key="1">
    <citation type="submission" date="2016-08" db="EMBL/GenBank/DDBJ databases">
        <title>Draft genome sequence of allopolyploid Zygosaccharomyces rouxii.</title>
        <authorList>
            <person name="Watanabe J."/>
            <person name="Uehara K."/>
            <person name="Mogi Y."/>
            <person name="Tsukioka Y."/>
        </authorList>
    </citation>
    <scope>NUCLEOTIDE SEQUENCE [LARGE SCALE GENOMIC DNA]</scope>
    <source>
        <strain evidence="12 13">NBRC 110957</strain>
    </source>
</reference>
<evidence type="ECO:0000256" key="1">
    <source>
        <dbReference type="ARBA" id="ARBA00004273"/>
    </source>
</evidence>
<dbReference type="InterPro" id="IPR008386">
    <property type="entry name" value="ATP_synth_F0_esu_mt"/>
</dbReference>
<evidence type="ECO:0000256" key="2">
    <source>
        <dbReference type="ARBA" id="ARBA00007333"/>
    </source>
</evidence>
<evidence type="ECO:0000256" key="3">
    <source>
        <dbReference type="ARBA" id="ARBA00022448"/>
    </source>
</evidence>
<evidence type="ECO:0000256" key="9">
    <source>
        <dbReference type="ARBA" id="ARBA00023136"/>
    </source>
</evidence>
<keyword evidence="9" id="KW-0472">Membrane</keyword>
<keyword evidence="6 11" id="KW-0999">Mitochondrion inner membrane</keyword>
<dbReference type="GO" id="GO:0045259">
    <property type="term" value="C:proton-transporting ATP synthase complex"/>
    <property type="evidence" value="ECO:0007669"/>
    <property type="project" value="UniProtKB-UniRule"/>
</dbReference>
<keyword evidence="5 11" id="KW-0375">Hydrogen ion transport</keyword>
<keyword evidence="4 11" id="KW-0138">CF(0)</keyword>
<keyword evidence="10 11" id="KW-0066">ATP synthesis</keyword>
<evidence type="ECO:0000256" key="7">
    <source>
        <dbReference type="ARBA" id="ARBA00023065"/>
    </source>
</evidence>
<dbReference type="EMBL" id="BDGX01000037">
    <property type="protein sequence ID" value="GAV53955.1"/>
    <property type="molecule type" value="Genomic_DNA"/>
</dbReference>
<keyword evidence="7 11" id="KW-0406">Ion transport</keyword>
<dbReference type="GO" id="GO:0015986">
    <property type="term" value="P:proton motive force-driven ATP synthesis"/>
    <property type="evidence" value="ECO:0007669"/>
    <property type="project" value="InterPro"/>
</dbReference>
<comment type="subcellular location">
    <subcellularLocation>
        <location evidence="1 11">Mitochondrion inner membrane</location>
    </subcellularLocation>
</comment>
<dbReference type="AlphaFoldDB" id="A0A1Q3AEA5"/>
<evidence type="ECO:0000313" key="13">
    <source>
        <dbReference type="Proteomes" id="UP000187013"/>
    </source>
</evidence>
<evidence type="ECO:0000256" key="6">
    <source>
        <dbReference type="ARBA" id="ARBA00022792"/>
    </source>
</evidence>
<evidence type="ECO:0000256" key="4">
    <source>
        <dbReference type="ARBA" id="ARBA00022547"/>
    </source>
</evidence>